<evidence type="ECO:0000256" key="1">
    <source>
        <dbReference type="SAM" id="Phobius"/>
    </source>
</evidence>
<gene>
    <name evidence="2" type="ORF">SYV04_41705</name>
</gene>
<proteinExistence type="predicted"/>
<evidence type="ECO:0000313" key="3">
    <source>
        <dbReference type="Proteomes" id="UP001291309"/>
    </source>
</evidence>
<evidence type="ECO:0008006" key="4">
    <source>
        <dbReference type="Google" id="ProtNLM"/>
    </source>
</evidence>
<protein>
    <recommendedName>
        <fullName evidence="4">Sugar transferase</fullName>
    </recommendedName>
</protein>
<reference evidence="2 3" key="1">
    <citation type="submission" date="2023-12" db="EMBL/GenBank/DDBJ databases">
        <title>the genome sequence of Hyalangium sp. s54d21.</title>
        <authorList>
            <person name="Zhang X."/>
        </authorList>
    </citation>
    <scope>NUCLEOTIDE SEQUENCE [LARGE SCALE GENOMIC DNA]</scope>
    <source>
        <strain evidence="3">s54d21</strain>
    </source>
</reference>
<dbReference type="Proteomes" id="UP001291309">
    <property type="component" value="Unassembled WGS sequence"/>
</dbReference>
<keyword evidence="1" id="KW-0472">Membrane</keyword>
<accession>A0ABU5HHZ5</accession>
<name>A0ABU5HHZ5_9BACT</name>
<dbReference type="EMBL" id="JAXIVS010000025">
    <property type="protein sequence ID" value="MDY7232976.1"/>
    <property type="molecule type" value="Genomic_DNA"/>
</dbReference>
<keyword evidence="3" id="KW-1185">Reference proteome</keyword>
<organism evidence="2 3">
    <name type="scientific">Hyalangium rubrum</name>
    <dbReference type="NCBI Taxonomy" id="3103134"/>
    <lineage>
        <taxon>Bacteria</taxon>
        <taxon>Pseudomonadati</taxon>
        <taxon>Myxococcota</taxon>
        <taxon>Myxococcia</taxon>
        <taxon>Myxococcales</taxon>
        <taxon>Cystobacterineae</taxon>
        <taxon>Archangiaceae</taxon>
        <taxon>Hyalangium</taxon>
    </lineage>
</organism>
<dbReference type="RefSeq" id="WP_321551689.1">
    <property type="nucleotide sequence ID" value="NZ_JAXIVS010000025.1"/>
</dbReference>
<sequence>MPAFFKAVRAWVRACLRFLFRVFRLAFILALVALPVPIAAFVVALLDPARRNLPAQVLRKK</sequence>
<evidence type="ECO:0000313" key="2">
    <source>
        <dbReference type="EMBL" id="MDY7232976.1"/>
    </source>
</evidence>
<keyword evidence="1" id="KW-0812">Transmembrane</keyword>
<feature type="transmembrane region" description="Helical" evidence="1">
    <location>
        <begin position="21"/>
        <end position="46"/>
    </location>
</feature>
<keyword evidence="1" id="KW-1133">Transmembrane helix</keyword>
<comment type="caution">
    <text evidence="2">The sequence shown here is derived from an EMBL/GenBank/DDBJ whole genome shotgun (WGS) entry which is preliminary data.</text>
</comment>